<name>A0A9D5JVJ8_9BACT</name>
<gene>
    <name evidence="2" type="ORF">GF339_10135</name>
</gene>
<organism evidence="2 3">
    <name type="scientific">candidate division KSB3 bacterium</name>
    <dbReference type="NCBI Taxonomy" id="2044937"/>
    <lineage>
        <taxon>Bacteria</taxon>
        <taxon>candidate division KSB3</taxon>
    </lineage>
</organism>
<dbReference type="SUPFAM" id="SSF50978">
    <property type="entry name" value="WD40 repeat-like"/>
    <property type="match status" value="1"/>
</dbReference>
<feature type="non-terminal residue" evidence="2">
    <location>
        <position position="1"/>
    </location>
</feature>
<dbReference type="PANTHER" id="PTHR19879">
    <property type="entry name" value="TRANSCRIPTION INITIATION FACTOR TFIID"/>
    <property type="match status" value="1"/>
</dbReference>
<dbReference type="SMART" id="SM00320">
    <property type="entry name" value="WD40"/>
    <property type="match status" value="2"/>
</dbReference>
<dbReference type="EMBL" id="WJJP01000321">
    <property type="protein sequence ID" value="MBD3324933.1"/>
    <property type="molecule type" value="Genomic_DNA"/>
</dbReference>
<evidence type="ECO:0000256" key="1">
    <source>
        <dbReference type="PROSITE-ProRule" id="PRU00221"/>
    </source>
</evidence>
<dbReference type="AlphaFoldDB" id="A0A9D5JVJ8"/>
<sequence>ADSVTSVAISPDREVIVIGHRDRTVRLWSRADGALLTTLTGHTAEVHSAAISPNGWLLATASADETVRIWRLPDGKPLQILQGRYQGVDFQADGRQLITRHDPQTKQTWPLSDQICHLFVGQTDEDDLYWIVEALRTGTLTPTDRQWLEFIRALTRWQQQVER</sequence>
<feature type="repeat" description="WD" evidence="1">
    <location>
        <begin position="39"/>
        <end position="80"/>
    </location>
</feature>
<comment type="caution">
    <text evidence="2">The sequence shown here is derived from an EMBL/GenBank/DDBJ whole genome shotgun (WGS) entry which is preliminary data.</text>
</comment>
<evidence type="ECO:0000313" key="3">
    <source>
        <dbReference type="Proteomes" id="UP000649604"/>
    </source>
</evidence>
<proteinExistence type="predicted"/>
<dbReference type="Pfam" id="PF00400">
    <property type="entry name" value="WD40"/>
    <property type="match status" value="2"/>
</dbReference>
<evidence type="ECO:0000313" key="2">
    <source>
        <dbReference type="EMBL" id="MBD3324933.1"/>
    </source>
</evidence>
<protein>
    <recommendedName>
        <fullName evidence="4">WD40 repeat domain-containing protein</fullName>
    </recommendedName>
</protein>
<dbReference type="Gene3D" id="2.130.10.10">
    <property type="entry name" value="YVTN repeat-like/Quinoprotein amine dehydrogenase"/>
    <property type="match status" value="1"/>
</dbReference>
<dbReference type="InterPro" id="IPR036322">
    <property type="entry name" value="WD40_repeat_dom_sf"/>
</dbReference>
<keyword evidence="1" id="KW-0853">WD repeat</keyword>
<feature type="repeat" description="WD" evidence="1">
    <location>
        <begin position="1"/>
        <end position="38"/>
    </location>
</feature>
<dbReference type="PANTHER" id="PTHR19879:SF9">
    <property type="entry name" value="TRANSCRIPTION INITIATION FACTOR TFIID SUBUNIT 5"/>
    <property type="match status" value="1"/>
</dbReference>
<dbReference type="InterPro" id="IPR015943">
    <property type="entry name" value="WD40/YVTN_repeat-like_dom_sf"/>
</dbReference>
<reference evidence="2" key="1">
    <citation type="submission" date="2019-11" db="EMBL/GenBank/DDBJ databases">
        <title>Microbial mats filling the niche in hypersaline microbial mats.</title>
        <authorList>
            <person name="Wong H.L."/>
            <person name="Macleod F.I."/>
            <person name="White R.A. III"/>
            <person name="Burns B.P."/>
        </authorList>
    </citation>
    <scope>NUCLEOTIDE SEQUENCE</scope>
    <source>
        <strain evidence="2">Rbin_158</strain>
    </source>
</reference>
<evidence type="ECO:0008006" key="4">
    <source>
        <dbReference type="Google" id="ProtNLM"/>
    </source>
</evidence>
<dbReference type="Proteomes" id="UP000649604">
    <property type="component" value="Unassembled WGS sequence"/>
</dbReference>
<dbReference type="PROSITE" id="PS50082">
    <property type="entry name" value="WD_REPEATS_2"/>
    <property type="match status" value="2"/>
</dbReference>
<dbReference type="InterPro" id="IPR001680">
    <property type="entry name" value="WD40_rpt"/>
</dbReference>
<dbReference type="PROSITE" id="PS50294">
    <property type="entry name" value="WD_REPEATS_REGION"/>
    <property type="match status" value="2"/>
</dbReference>
<accession>A0A9D5JVJ8</accession>